<protein>
    <submittedName>
        <fullName evidence="1">Uncharacterized protein</fullName>
    </submittedName>
</protein>
<proteinExistence type="predicted"/>
<dbReference type="RefSeq" id="WP_048397806.1">
    <property type="nucleotide sequence ID" value="NZ_JYLB01000015.1"/>
</dbReference>
<evidence type="ECO:0000313" key="1">
    <source>
        <dbReference type="EMBL" id="SDS52170.1"/>
    </source>
</evidence>
<keyword evidence="2" id="KW-1185">Reference proteome</keyword>
<gene>
    <name evidence="1" type="ORF">SAMN04490191_1638</name>
</gene>
<organism evidence="1 2">
    <name type="scientific">Pseudomonas lini</name>
    <dbReference type="NCBI Taxonomy" id="163011"/>
    <lineage>
        <taxon>Bacteria</taxon>
        <taxon>Pseudomonadati</taxon>
        <taxon>Pseudomonadota</taxon>
        <taxon>Gammaproteobacteria</taxon>
        <taxon>Pseudomonadales</taxon>
        <taxon>Pseudomonadaceae</taxon>
        <taxon>Pseudomonas</taxon>
    </lineage>
</organism>
<accession>A0A0J6H0I8</accession>
<dbReference type="AlphaFoldDB" id="A0A0J6H0I8"/>
<evidence type="ECO:0000313" key="2">
    <source>
        <dbReference type="Proteomes" id="UP000182814"/>
    </source>
</evidence>
<dbReference type="PATRIC" id="fig|163011.3.peg.816"/>
<dbReference type="EMBL" id="LT629746">
    <property type="protein sequence ID" value="SDS52170.1"/>
    <property type="molecule type" value="Genomic_DNA"/>
</dbReference>
<name>A0A0J6H0I8_9PSED</name>
<reference evidence="2" key="1">
    <citation type="submission" date="2016-10" db="EMBL/GenBank/DDBJ databases">
        <authorList>
            <person name="Varghese N."/>
            <person name="Submissions S."/>
        </authorList>
    </citation>
    <scope>NUCLEOTIDE SEQUENCE [LARGE SCALE GENOMIC DNA]</scope>
    <source>
        <strain evidence="2">BS3782</strain>
    </source>
</reference>
<sequence length="166" mass="17822">MKFEKTTQYRSEEGIVFNLSQITLMESDRGRLRELHFSEAKRAHYQVNSMVVDMYDRMQARNLPCLLTVCISNPLTRQQADAISTMRGNVAKGIAAASGGVAGRVGALGGPLIGWASGAVVTTGVNWYLKGALPNLHAGDVLVSIEGEVHGGIGPQRSVVTLVIKV</sequence>
<dbReference type="Proteomes" id="UP000182814">
    <property type="component" value="Chromosome I"/>
</dbReference>